<gene>
    <name evidence="1" type="ORF">LZ518_05370</name>
</gene>
<sequence>MKVQVATLVLSDQAYSPFTLHIHDDLRGELLGEGKDLQDELRDRVARHLKRRLGWVPWFFFVMEDSDVYGDPTRPHAHGSILIPRVSLDRDGVKVPRRWTNAVSRMGRDQAELLEGRRVVRAALKAAAGIAGGRPKVALSSGIDQSRNVWFRRKPYHTVFNTQWVDYAFKNTKRASQTLGDNRLVMVNGLRAEAERLWELIRKGESALASWDLGGSAESQLEAEAA</sequence>
<accession>A0ABT0S816</accession>
<name>A0ABT0S816_9SPHN</name>
<dbReference type="Proteomes" id="UP001165383">
    <property type="component" value="Unassembled WGS sequence"/>
</dbReference>
<evidence type="ECO:0000313" key="1">
    <source>
        <dbReference type="EMBL" id="MCL6740561.1"/>
    </source>
</evidence>
<evidence type="ECO:0000313" key="2">
    <source>
        <dbReference type="Proteomes" id="UP001165383"/>
    </source>
</evidence>
<keyword evidence="2" id="KW-1185">Reference proteome</keyword>
<comment type="caution">
    <text evidence="1">The sequence shown here is derived from an EMBL/GenBank/DDBJ whole genome shotgun (WGS) entry which is preliminary data.</text>
</comment>
<dbReference type="EMBL" id="JAMGBB010000001">
    <property type="protein sequence ID" value="MCL6740561.1"/>
    <property type="molecule type" value="Genomic_DNA"/>
</dbReference>
<organism evidence="1 2">
    <name type="scientific">Sphingomonas brevis</name>
    <dbReference type="NCBI Taxonomy" id="2908206"/>
    <lineage>
        <taxon>Bacteria</taxon>
        <taxon>Pseudomonadati</taxon>
        <taxon>Pseudomonadota</taxon>
        <taxon>Alphaproteobacteria</taxon>
        <taxon>Sphingomonadales</taxon>
        <taxon>Sphingomonadaceae</taxon>
        <taxon>Sphingomonas</taxon>
    </lineage>
</organism>
<dbReference type="RefSeq" id="WP_249914986.1">
    <property type="nucleotide sequence ID" value="NZ_JAMGBB010000001.1"/>
</dbReference>
<protein>
    <recommendedName>
        <fullName evidence="3">Replication initiation protein</fullName>
    </recommendedName>
</protein>
<evidence type="ECO:0008006" key="3">
    <source>
        <dbReference type="Google" id="ProtNLM"/>
    </source>
</evidence>
<reference evidence="1" key="1">
    <citation type="submission" date="2022-05" db="EMBL/GenBank/DDBJ databases">
        <authorList>
            <person name="Jo J.-H."/>
            <person name="Im W.-T."/>
        </authorList>
    </citation>
    <scope>NUCLEOTIDE SEQUENCE</scope>
    <source>
        <strain evidence="1">RB56-2</strain>
    </source>
</reference>
<proteinExistence type="predicted"/>